<dbReference type="InterPro" id="IPR048067">
    <property type="entry name" value="BREX_3_BrxF"/>
</dbReference>
<sequence length="152" mass="16580">MLEHLQQLVADAAQLNSKLVLVVANSGGGKTALLAEFAKTHDLQIINVGSELSNLLLPIPSSQRSFEVLGVLRDMLSHHRDRGVVVLDNIEVMFDAELKINPFDTIKRLAHAMTVVVAWPGNFKDGRLLYAKVGHPDHCDVAVDGAIVLELN</sequence>
<evidence type="ECO:0008006" key="3">
    <source>
        <dbReference type="Google" id="ProtNLM"/>
    </source>
</evidence>
<dbReference type="STRING" id="1219058.AOA14_18885"/>
<dbReference type="Proteomes" id="UP000076234">
    <property type="component" value="Chromosome"/>
</dbReference>
<name>A0A142W3X1_9SPHN</name>
<evidence type="ECO:0000313" key="2">
    <source>
        <dbReference type="Proteomes" id="UP000076234"/>
    </source>
</evidence>
<organism evidence="1 2">
    <name type="scientific">Sphingopyxis terrae subsp. terrae NBRC 15098</name>
    <dbReference type="NCBI Taxonomy" id="1219058"/>
    <lineage>
        <taxon>Bacteria</taxon>
        <taxon>Pseudomonadati</taxon>
        <taxon>Pseudomonadota</taxon>
        <taxon>Alphaproteobacteria</taxon>
        <taxon>Sphingomonadales</taxon>
        <taxon>Sphingomonadaceae</taxon>
        <taxon>Sphingopyxis</taxon>
    </lineage>
</organism>
<dbReference type="AlphaFoldDB" id="A0A142W3X1"/>
<dbReference type="InterPro" id="IPR027417">
    <property type="entry name" value="P-loop_NTPase"/>
</dbReference>
<reference evidence="2" key="1">
    <citation type="submission" date="2015-11" db="EMBL/GenBank/DDBJ databases">
        <title>Complete genome sequence of a polyethylene glycol-degrading strain Sphingopyxis terrae strain 203-1 (NBRC 15098).</title>
        <authorList>
            <person name="Yoshiyuki O."/>
            <person name="Shouta N."/>
            <person name="Nagata Y."/>
            <person name="Numata M."/>
            <person name="Tsuchikane K."/>
            <person name="Hosoyama A."/>
            <person name="Yamazoe A."/>
            <person name="Tsuda M."/>
            <person name="Fujita N."/>
            <person name="Kawai F."/>
        </authorList>
    </citation>
    <scope>NUCLEOTIDE SEQUENCE [LARGE SCALE GENOMIC DNA]</scope>
    <source>
        <strain evidence="2">203-1</strain>
    </source>
</reference>
<accession>A0A142W3X1</accession>
<dbReference type="EMBL" id="CP013342">
    <property type="protein sequence ID" value="AMU96669.1"/>
    <property type="molecule type" value="Genomic_DNA"/>
</dbReference>
<protein>
    <recommendedName>
        <fullName evidence="3">BREX-3 system P-loop-containing protein BrxF</fullName>
    </recommendedName>
</protein>
<dbReference type="RefSeq" id="WP_062902920.1">
    <property type="nucleotide sequence ID" value="NZ_CP013342.1"/>
</dbReference>
<dbReference type="KEGG" id="ster:AOA14_18885"/>
<reference evidence="1 2" key="2">
    <citation type="journal article" date="2016" name="Genome Announc.">
        <title>Complete Genome Sequence of Sphingopyxis terrae Strain 203-1 (NBRC 111660), a Polyethylene Glycol Degrader.</title>
        <authorList>
            <person name="Ohtsubo Y."/>
            <person name="Nonoyama S."/>
            <person name="Nagata Y."/>
            <person name="Numata M."/>
            <person name="Tsuchikane K."/>
            <person name="Hosoyama A."/>
            <person name="Yamazoe A."/>
            <person name="Tsuda M."/>
            <person name="Fujita N."/>
            <person name="Kawai F."/>
        </authorList>
    </citation>
    <scope>NUCLEOTIDE SEQUENCE [LARGE SCALE GENOMIC DNA]</scope>
    <source>
        <strain evidence="1 2">203-1</strain>
    </source>
</reference>
<dbReference type="NCBIfam" id="NF033453">
    <property type="entry name" value="BREX_3_BrxF"/>
    <property type="match status" value="1"/>
</dbReference>
<proteinExistence type="predicted"/>
<gene>
    <name evidence="1" type="ORF">AOA14_18885</name>
</gene>
<dbReference type="SUPFAM" id="SSF52540">
    <property type="entry name" value="P-loop containing nucleoside triphosphate hydrolases"/>
    <property type="match status" value="1"/>
</dbReference>
<evidence type="ECO:0000313" key="1">
    <source>
        <dbReference type="EMBL" id="AMU96669.1"/>
    </source>
</evidence>